<dbReference type="InterPro" id="IPR006580">
    <property type="entry name" value="Znf_TTF"/>
</dbReference>
<feature type="non-terminal residue" evidence="2">
    <location>
        <position position="208"/>
    </location>
</feature>
<evidence type="ECO:0000313" key="2">
    <source>
        <dbReference type="EMBL" id="KAF0722491.1"/>
    </source>
</evidence>
<protein>
    <submittedName>
        <fullName evidence="2">Zinc finger MYM-type protein 1-like</fullName>
    </submittedName>
</protein>
<feature type="domain" description="TTF-type" evidence="1">
    <location>
        <begin position="70"/>
        <end position="154"/>
    </location>
</feature>
<gene>
    <name evidence="2" type="ORF">FWK35_00029884</name>
</gene>
<dbReference type="EMBL" id="VUJU01009062">
    <property type="protein sequence ID" value="KAF0722491.1"/>
    <property type="molecule type" value="Genomic_DNA"/>
</dbReference>
<evidence type="ECO:0000313" key="3">
    <source>
        <dbReference type="Proteomes" id="UP000478052"/>
    </source>
</evidence>
<reference evidence="2 3" key="1">
    <citation type="submission" date="2019-08" db="EMBL/GenBank/DDBJ databases">
        <title>Whole genome of Aphis craccivora.</title>
        <authorList>
            <person name="Voronova N.V."/>
            <person name="Shulinski R.S."/>
            <person name="Bandarenka Y.V."/>
            <person name="Zhorov D.G."/>
            <person name="Warner D."/>
        </authorList>
    </citation>
    <scope>NUCLEOTIDE SEQUENCE [LARGE SCALE GENOMIC DNA]</scope>
    <source>
        <strain evidence="2">180601</strain>
        <tissue evidence="2">Whole Body</tissue>
    </source>
</reference>
<evidence type="ECO:0000259" key="1">
    <source>
        <dbReference type="SMART" id="SM00597"/>
    </source>
</evidence>
<dbReference type="AlphaFoldDB" id="A0A6G0W7L1"/>
<dbReference type="PANTHER" id="PTHR45749:SF21">
    <property type="entry name" value="DUF4371 DOMAIN-CONTAINING PROTEIN"/>
    <property type="match status" value="1"/>
</dbReference>
<accession>A0A6G0W7L1</accession>
<dbReference type="SMART" id="SM00597">
    <property type="entry name" value="ZnF_TTF"/>
    <property type="match status" value="1"/>
</dbReference>
<organism evidence="2 3">
    <name type="scientific">Aphis craccivora</name>
    <name type="common">Cowpea aphid</name>
    <dbReference type="NCBI Taxonomy" id="307492"/>
    <lineage>
        <taxon>Eukaryota</taxon>
        <taxon>Metazoa</taxon>
        <taxon>Ecdysozoa</taxon>
        <taxon>Arthropoda</taxon>
        <taxon>Hexapoda</taxon>
        <taxon>Insecta</taxon>
        <taxon>Pterygota</taxon>
        <taxon>Neoptera</taxon>
        <taxon>Paraneoptera</taxon>
        <taxon>Hemiptera</taxon>
        <taxon>Sternorrhyncha</taxon>
        <taxon>Aphidomorpha</taxon>
        <taxon>Aphidoidea</taxon>
        <taxon>Aphididae</taxon>
        <taxon>Aphidini</taxon>
        <taxon>Aphis</taxon>
        <taxon>Aphis</taxon>
    </lineage>
</organism>
<feature type="non-terminal residue" evidence="2">
    <location>
        <position position="1"/>
    </location>
</feature>
<dbReference type="PANTHER" id="PTHR45749">
    <property type="match status" value="1"/>
</dbReference>
<dbReference type="Proteomes" id="UP000478052">
    <property type="component" value="Unassembled WGS sequence"/>
</dbReference>
<proteinExistence type="predicted"/>
<comment type="caution">
    <text evidence="2">The sequence shown here is derived from an EMBL/GenBank/DDBJ whole genome shotgun (WGS) entry which is preliminary data.</text>
</comment>
<keyword evidence="3" id="KW-1185">Reference proteome</keyword>
<name>A0A6G0W7L1_APHCR</name>
<sequence length="208" mass="23608">HSDSETVDDPGPSTSRSLCEQEQNVTYLNVNIDNENVCSSQILNLGLGDIENGLYRPILAAYPKTKFGKQYRSFNKQWFVECAWLEYSTKLDAVFCYVCRIFGTGDVDPAWKKTGLGNWQKFVDKLNKHKTSQNHLTNVSKMEAYKSSKKMGSVKSQILSAQSEIVIKNRKYILNLIKIVLYLAKQGVSFMGHREDSDSCNQGTKFIL</sequence>
<dbReference type="OrthoDB" id="6626346at2759"/>